<dbReference type="PANTHER" id="PTHR45033:SF3">
    <property type="entry name" value="DEHYDROGENASE, PUTATIVE (AFU_ORTHOLOGUE AFUA_2G13270)-RELATED"/>
    <property type="match status" value="1"/>
</dbReference>
<dbReference type="Gene3D" id="3.40.50.720">
    <property type="entry name" value="NAD(P)-binding Rossmann-like Domain"/>
    <property type="match status" value="1"/>
</dbReference>
<dbReference type="FunFam" id="3.40.50.720:FF:000481">
    <property type="entry name" value="Alcohol dehydrogenase, variant"/>
    <property type="match status" value="1"/>
</dbReference>
<comment type="caution">
    <text evidence="3">The sequence shown here is derived from an EMBL/GenBank/DDBJ whole genome shotgun (WGS) entry which is preliminary data.</text>
</comment>
<dbReference type="GO" id="GO:0016491">
    <property type="term" value="F:oxidoreductase activity"/>
    <property type="evidence" value="ECO:0007669"/>
    <property type="project" value="InterPro"/>
</dbReference>
<evidence type="ECO:0000313" key="3">
    <source>
        <dbReference type="EMBL" id="KAK0665276.1"/>
    </source>
</evidence>
<dbReference type="InterPro" id="IPR052711">
    <property type="entry name" value="Zinc_ADH-like"/>
</dbReference>
<dbReference type="Pfam" id="PF00107">
    <property type="entry name" value="ADH_zinc_N"/>
    <property type="match status" value="1"/>
</dbReference>
<dbReference type="InterPro" id="IPR020843">
    <property type="entry name" value="ER"/>
</dbReference>
<dbReference type="SUPFAM" id="SSF51735">
    <property type="entry name" value="NAD(P)-binding Rossmann-fold domains"/>
    <property type="match status" value="1"/>
</dbReference>
<dbReference type="InterPro" id="IPR011032">
    <property type="entry name" value="GroES-like_sf"/>
</dbReference>
<name>A0AA39Z6R4_9PEZI</name>
<reference evidence="3" key="1">
    <citation type="submission" date="2023-06" db="EMBL/GenBank/DDBJ databases">
        <title>Genome-scale phylogeny and comparative genomics of the fungal order Sordariales.</title>
        <authorList>
            <consortium name="Lawrence Berkeley National Laboratory"/>
            <person name="Hensen N."/>
            <person name="Bonometti L."/>
            <person name="Westerberg I."/>
            <person name="Brannstrom I.O."/>
            <person name="Guillou S."/>
            <person name="Cros-Aarteil S."/>
            <person name="Calhoun S."/>
            <person name="Haridas S."/>
            <person name="Kuo A."/>
            <person name="Mondo S."/>
            <person name="Pangilinan J."/>
            <person name="Riley R."/>
            <person name="Labutti K."/>
            <person name="Andreopoulos B."/>
            <person name="Lipzen A."/>
            <person name="Chen C."/>
            <person name="Yanf M."/>
            <person name="Daum C."/>
            <person name="Ng V."/>
            <person name="Clum A."/>
            <person name="Steindorff A."/>
            <person name="Ohm R."/>
            <person name="Martin F."/>
            <person name="Silar P."/>
            <person name="Natvig D."/>
            <person name="Lalanne C."/>
            <person name="Gautier V."/>
            <person name="Ament-Velasquez S.L."/>
            <person name="Kruys A."/>
            <person name="Hutchinson M.I."/>
            <person name="Powell A.J."/>
            <person name="Barry K."/>
            <person name="Miller A.N."/>
            <person name="Grigoriev I.V."/>
            <person name="Debuchy R."/>
            <person name="Gladieux P."/>
            <person name="Thoren M.H."/>
            <person name="Johannesson H."/>
        </authorList>
    </citation>
    <scope>NUCLEOTIDE SEQUENCE</scope>
    <source>
        <strain evidence="3">CBS 307.81</strain>
    </source>
</reference>
<dbReference type="PANTHER" id="PTHR45033">
    <property type="match status" value="1"/>
</dbReference>
<gene>
    <name evidence="3" type="ORF">QBC41DRAFT_16158</name>
</gene>
<dbReference type="SUPFAM" id="SSF50129">
    <property type="entry name" value="GroES-like"/>
    <property type="match status" value="1"/>
</dbReference>
<dbReference type="SMART" id="SM00829">
    <property type="entry name" value="PKS_ER"/>
    <property type="match status" value="1"/>
</dbReference>
<organism evidence="3 4">
    <name type="scientific">Cercophora samala</name>
    <dbReference type="NCBI Taxonomy" id="330535"/>
    <lineage>
        <taxon>Eukaryota</taxon>
        <taxon>Fungi</taxon>
        <taxon>Dikarya</taxon>
        <taxon>Ascomycota</taxon>
        <taxon>Pezizomycotina</taxon>
        <taxon>Sordariomycetes</taxon>
        <taxon>Sordariomycetidae</taxon>
        <taxon>Sordariales</taxon>
        <taxon>Lasiosphaeriaceae</taxon>
        <taxon>Cercophora</taxon>
    </lineage>
</organism>
<evidence type="ECO:0000313" key="4">
    <source>
        <dbReference type="Proteomes" id="UP001174997"/>
    </source>
</evidence>
<evidence type="ECO:0000259" key="2">
    <source>
        <dbReference type="SMART" id="SM00829"/>
    </source>
</evidence>
<dbReference type="InterPro" id="IPR013149">
    <property type="entry name" value="ADH-like_C"/>
</dbReference>
<protein>
    <submittedName>
        <fullName evidence="3">Quinone oxidoreductase</fullName>
    </submittedName>
</protein>
<dbReference type="Proteomes" id="UP001174997">
    <property type="component" value="Unassembled WGS sequence"/>
</dbReference>
<feature type="region of interest" description="Disordered" evidence="1">
    <location>
        <begin position="97"/>
        <end position="116"/>
    </location>
</feature>
<dbReference type="EMBL" id="JAULSY010000114">
    <property type="protein sequence ID" value="KAK0665276.1"/>
    <property type="molecule type" value="Genomic_DNA"/>
</dbReference>
<evidence type="ECO:0000256" key="1">
    <source>
        <dbReference type="SAM" id="MobiDB-lite"/>
    </source>
</evidence>
<proteinExistence type="predicted"/>
<dbReference type="InterPro" id="IPR036291">
    <property type="entry name" value="NAD(P)-bd_dom_sf"/>
</dbReference>
<keyword evidence="4" id="KW-1185">Reference proteome</keyword>
<dbReference type="InterPro" id="IPR013154">
    <property type="entry name" value="ADH-like_N"/>
</dbReference>
<feature type="domain" description="Enoyl reductase (ER)" evidence="2">
    <location>
        <begin position="19"/>
        <end position="360"/>
    </location>
</feature>
<sequence length="374" mass="39787">MPQNQTLTIKPIEGAKPGKVYYSLQLNTSPVPTPGPGQVLVKVQASALNHRDLFIRQHLYPGISFSAPLLADGYGTVVSPASSPLYNKPVLVTPSRGWISSPDGPEPIPATETNREEKEWSVIGGSARYSNQGTAQSFIVVPEEEVFPAPGHLTPAEGAALPLAGLTAWRALITKGEAERGQNVLVTGIGGGVALAALQFAVKKGCNVYVTSSSQEKINKALEMGAKGGVLYTEATWEKTLLKQLPKTRPFIDVIVDGSGGDIVAKGIKLLKQGGKIVVYGMTVGPKMEWNMSAVLKNIELRGTSMGSRAEFGDMVKFVDENKIRPVVSRVVSGGLENIQGIDGLFEDLKGGKQFGKLVILADGEEEGTRSPKL</sequence>
<dbReference type="Pfam" id="PF08240">
    <property type="entry name" value="ADH_N"/>
    <property type="match status" value="1"/>
</dbReference>
<accession>A0AA39Z6R4</accession>
<dbReference type="Gene3D" id="3.90.180.10">
    <property type="entry name" value="Medium-chain alcohol dehydrogenases, catalytic domain"/>
    <property type="match status" value="1"/>
</dbReference>
<dbReference type="AlphaFoldDB" id="A0AA39Z6R4"/>